<proteinExistence type="predicted"/>
<organism evidence="2 3">
    <name type="scientific">Thermonema lapsum</name>
    <dbReference type="NCBI Taxonomy" id="28195"/>
    <lineage>
        <taxon>Bacteria</taxon>
        <taxon>Pseudomonadati</taxon>
        <taxon>Bacteroidota</taxon>
        <taxon>Cytophagia</taxon>
        <taxon>Cytophagales</taxon>
        <taxon>Thermonemataceae</taxon>
        <taxon>Thermonema</taxon>
    </lineage>
</organism>
<dbReference type="SUPFAM" id="SSF117070">
    <property type="entry name" value="LEA14-like"/>
    <property type="match status" value="1"/>
</dbReference>
<evidence type="ECO:0000313" key="2">
    <source>
        <dbReference type="EMBL" id="NIK74041.1"/>
    </source>
</evidence>
<reference evidence="2 3" key="1">
    <citation type="submission" date="2020-03" db="EMBL/GenBank/DDBJ databases">
        <title>Genomic Encyclopedia of Type Strains, Phase IV (KMG-IV): sequencing the most valuable type-strain genomes for metagenomic binning, comparative biology and taxonomic classification.</title>
        <authorList>
            <person name="Goeker M."/>
        </authorList>
    </citation>
    <scope>NUCLEOTIDE SEQUENCE [LARGE SCALE GENOMIC DNA]</scope>
    <source>
        <strain evidence="2 3">DSM 5718</strain>
    </source>
</reference>
<protein>
    <submittedName>
        <fullName evidence="2">DNA gyrase inhibitor GyrI</fullName>
    </submittedName>
</protein>
<dbReference type="InterPro" id="IPR004864">
    <property type="entry name" value="LEA_2"/>
</dbReference>
<gene>
    <name evidence="2" type="ORF">FHS56_001554</name>
</gene>
<dbReference type="Pfam" id="PF03168">
    <property type="entry name" value="LEA_2"/>
    <property type="match status" value="1"/>
</dbReference>
<dbReference type="AlphaFoldDB" id="A0A846MRI4"/>
<dbReference type="PROSITE" id="PS51257">
    <property type="entry name" value="PROKAR_LIPOPROTEIN"/>
    <property type="match status" value="1"/>
</dbReference>
<name>A0A846MRI4_9BACT</name>
<accession>A0A846MRI4</accession>
<dbReference type="EMBL" id="JAASRN010000002">
    <property type="protein sequence ID" value="NIK74041.1"/>
    <property type="molecule type" value="Genomic_DNA"/>
</dbReference>
<dbReference type="Gene3D" id="2.60.40.1820">
    <property type="match status" value="1"/>
</dbReference>
<evidence type="ECO:0000259" key="1">
    <source>
        <dbReference type="Pfam" id="PF03168"/>
    </source>
</evidence>
<comment type="caution">
    <text evidence="2">The sequence shown here is derived from an EMBL/GenBank/DDBJ whole genome shotgun (WGS) entry which is preliminary data.</text>
</comment>
<keyword evidence="3" id="KW-1185">Reference proteome</keyword>
<dbReference type="RefSeq" id="WP_166919343.1">
    <property type="nucleotide sequence ID" value="NZ_JAASRN010000002.1"/>
</dbReference>
<feature type="domain" description="Late embryogenesis abundant protein LEA-2 subgroup" evidence="1">
    <location>
        <begin position="82"/>
        <end position="148"/>
    </location>
</feature>
<evidence type="ECO:0000313" key="3">
    <source>
        <dbReference type="Proteomes" id="UP000537126"/>
    </source>
</evidence>
<dbReference type="Proteomes" id="UP000537126">
    <property type="component" value="Unassembled WGS sequence"/>
</dbReference>
<sequence>MKYRPLIACVCVLLLAGCRSLRDMKNFSRCEFRLERIEAVQLAGQDITGLQSWKELNMLQAGNILRHAMQQKQLPLQLTFRLAVYNPNQARAALNRIDYELWLFGKKAATGSSGQRMEIEGGQTASFSMSIESDLWALFQGQDAKEVAEKGFRLRRADGKAGDEVALRLKPYIRIFNKQIAYPGYVHLP</sequence>